<dbReference type="GO" id="GO:0006360">
    <property type="term" value="P:transcription by RNA polymerase I"/>
    <property type="evidence" value="ECO:0007669"/>
    <property type="project" value="TreeGrafter"/>
</dbReference>
<dbReference type="PANTHER" id="PTHR22691">
    <property type="entry name" value="YEAST SPT2-RELATED"/>
    <property type="match status" value="1"/>
</dbReference>
<keyword evidence="4" id="KW-1185">Reference proteome</keyword>
<dbReference type="AlphaFoldDB" id="A0A6J2TJ20"/>
<evidence type="ECO:0000313" key="5">
    <source>
        <dbReference type="RefSeq" id="XP_030376014.1"/>
    </source>
</evidence>
<reference evidence="5" key="1">
    <citation type="submission" date="2025-08" db="UniProtKB">
        <authorList>
            <consortium name="RefSeq"/>
        </authorList>
    </citation>
    <scope>IDENTIFICATION</scope>
    <source>
        <strain evidence="5">11010-0011.00</strain>
        <tissue evidence="5">Whole body</tissue>
    </source>
</reference>
<protein>
    <submittedName>
        <fullName evidence="5">Protein SPT2 homolog</fullName>
    </submittedName>
</protein>
<feature type="region of interest" description="Disordered" evidence="3">
    <location>
        <begin position="107"/>
        <end position="141"/>
    </location>
</feature>
<dbReference type="RefSeq" id="XP_030376014.1">
    <property type="nucleotide sequence ID" value="XM_030520154.1"/>
</dbReference>
<dbReference type="OrthoDB" id="6259853at2759"/>
<gene>
    <name evidence="5" type="primary">LOC115625188</name>
</gene>
<dbReference type="PANTHER" id="PTHR22691:SF8">
    <property type="entry name" value="PROTEIN SPT2 HOMOLOG"/>
    <property type="match status" value="1"/>
</dbReference>
<dbReference type="GeneID" id="115625188"/>
<keyword evidence="2" id="KW-0175">Coiled coil</keyword>
<dbReference type="Pfam" id="PF08243">
    <property type="entry name" value="SPT2"/>
    <property type="match status" value="1"/>
</dbReference>
<evidence type="ECO:0000256" key="3">
    <source>
        <dbReference type="SAM" id="MobiDB-lite"/>
    </source>
</evidence>
<evidence type="ECO:0000256" key="1">
    <source>
        <dbReference type="ARBA" id="ARBA00006461"/>
    </source>
</evidence>
<feature type="region of interest" description="Disordered" evidence="3">
    <location>
        <begin position="1"/>
        <end position="27"/>
    </location>
</feature>
<dbReference type="SMART" id="SM00784">
    <property type="entry name" value="SPT2"/>
    <property type="match status" value="1"/>
</dbReference>
<evidence type="ECO:0000256" key="2">
    <source>
        <dbReference type="ARBA" id="ARBA00023054"/>
    </source>
</evidence>
<feature type="region of interest" description="Disordered" evidence="3">
    <location>
        <begin position="56"/>
        <end position="80"/>
    </location>
</feature>
<dbReference type="GO" id="GO:0006334">
    <property type="term" value="P:nucleosome assembly"/>
    <property type="evidence" value="ECO:0007669"/>
    <property type="project" value="TreeGrafter"/>
</dbReference>
<name>A0A6J2TJ20_DROLE</name>
<evidence type="ECO:0000313" key="4">
    <source>
        <dbReference type="Proteomes" id="UP000504634"/>
    </source>
</evidence>
<dbReference type="GO" id="GO:0003677">
    <property type="term" value="F:DNA binding"/>
    <property type="evidence" value="ECO:0007669"/>
    <property type="project" value="TreeGrafter"/>
</dbReference>
<feature type="compositionally biased region" description="Acidic residues" evidence="3">
    <location>
        <begin position="63"/>
        <end position="79"/>
    </location>
</feature>
<organism evidence="4 5">
    <name type="scientific">Drosophila lebanonensis</name>
    <name type="common">Fruit fly</name>
    <name type="synonym">Scaptodrosophila lebanonensis</name>
    <dbReference type="NCBI Taxonomy" id="7225"/>
    <lineage>
        <taxon>Eukaryota</taxon>
        <taxon>Metazoa</taxon>
        <taxon>Ecdysozoa</taxon>
        <taxon>Arthropoda</taxon>
        <taxon>Hexapoda</taxon>
        <taxon>Insecta</taxon>
        <taxon>Pterygota</taxon>
        <taxon>Neoptera</taxon>
        <taxon>Endopterygota</taxon>
        <taxon>Diptera</taxon>
        <taxon>Brachycera</taxon>
        <taxon>Muscomorpha</taxon>
        <taxon>Ephydroidea</taxon>
        <taxon>Drosophilidae</taxon>
        <taxon>Scaptodrosophila</taxon>
    </lineage>
</organism>
<feature type="compositionally biased region" description="Basic and acidic residues" evidence="3">
    <location>
        <begin position="127"/>
        <end position="141"/>
    </location>
</feature>
<dbReference type="InterPro" id="IPR013256">
    <property type="entry name" value="Chromatin_SPT2"/>
</dbReference>
<accession>A0A6J2TJ20</accession>
<sequence length="158" mass="19274">MSRLMTAKEKREIADRKRRERKRMQEVARKEREGFYKQFKQRRHCASVKERIGSKSSNRLFDEVEDEDDDDDDDEEDMSDFIVEGQERELENVSLHIRDIFGYDKRRYRDDSDDDLSNMESTFAQVQREEQMSQRLGRKEDIADMRLERELKKRKLKQ</sequence>
<dbReference type="GO" id="GO:0005730">
    <property type="term" value="C:nucleolus"/>
    <property type="evidence" value="ECO:0007669"/>
    <property type="project" value="TreeGrafter"/>
</dbReference>
<proteinExistence type="inferred from homology"/>
<dbReference type="GO" id="GO:0042393">
    <property type="term" value="F:histone binding"/>
    <property type="evidence" value="ECO:0007669"/>
    <property type="project" value="TreeGrafter"/>
</dbReference>
<comment type="similarity">
    <text evidence="1">Belongs to the SPT2 family.</text>
</comment>
<dbReference type="Proteomes" id="UP000504634">
    <property type="component" value="Unplaced"/>
</dbReference>